<keyword evidence="8 10" id="KW-1015">Disulfide bond</keyword>
<dbReference type="GO" id="GO:0051781">
    <property type="term" value="P:positive regulation of cell division"/>
    <property type="evidence" value="ECO:0007669"/>
    <property type="project" value="UniProtKB-UniRule"/>
</dbReference>
<evidence type="ECO:0000256" key="1">
    <source>
        <dbReference type="ARBA" id="ARBA00004613"/>
    </source>
</evidence>
<evidence type="ECO:0000313" key="16">
    <source>
        <dbReference type="Proteomes" id="UP001174136"/>
    </source>
</evidence>
<evidence type="ECO:0000256" key="7">
    <source>
        <dbReference type="ARBA" id="ARBA00023030"/>
    </source>
</evidence>
<dbReference type="Pfam" id="PF05196">
    <property type="entry name" value="PTN_MK_N"/>
    <property type="match status" value="1"/>
</dbReference>
<feature type="transmembrane region" description="Helical" evidence="12">
    <location>
        <begin position="21"/>
        <end position="39"/>
    </location>
</feature>
<dbReference type="FunFam" id="2.20.60.10:FF:000002">
    <property type="entry name" value="Midkine a"/>
    <property type="match status" value="1"/>
</dbReference>
<dbReference type="InterPro" id="IPR037122">
    <property type="entry name" value="PTN/MK_N_dom_sf"/>
</dbReference>
<name>A0AA47NZ44_MERPO</name>
<dbReference type="AlphaFoldDB" id="A0AA47NZ44"/>
<organism evidence="15 16">
    <name type="scientific">Merluccius polli</name>
    <name type="common">Benguela hake</name>
    <name type="synonym">Merluccius cadenati</name>
    <dbReference type="NCBI Taxonomy" id="89951"/>
    <lineage>
        <taxon>Eukaryota</taxon>
        <taxon>Metazoa</taxon>
        <taxon>Chordata</taxon>
        <taxon>Craniata</taxon>
        <taxon>Vertebrata</taxon>
        <taxon>Euteleostomi</taxon>
        <taxon>Actinopterygii</taxon>
        <taxon>Neopterygii</taxon>
        <taxon>Teleostei</taxon>
        <taxon>Neoteleostei</taxon>
        <taxon>Acanthomorphata</taxon>
        <taxon>Zeiogadaria</taxon>
        <taxon>Gadariae</taxon>
        <taxon>Gadiformes</taxon>
        <taxon>Gadoidei</taxon>
        <taxon>Merlucciidae</taxon>
        <taxon>Merluccius</taxon>
    </lineage>
</organism>
<dbReference type="InterPro" id="IPR020089">
    <property type="entry name" value="PTN/MK_N_dom"/>
</dbReference>
<keyword evidence="4 10" id="KW-0964">Secreted</keyword>
<dbReference type="InterPro" id="IPR020091">
    <property type="entry name" value="PTN/MK_diS_sf"/>
</dbReference>
<evidence type="ECO:0000256" key="2">
    <source>
        <dbReference type="ARBA" id="ARBA00005403"/>
    </source>
</evidence>
<feature type="domain" description="Pleiotrophin/Midkine C-terminal" evidence="13">
    <location>
        <begin position="158"/>
        <end position="218"/>
    </location>
</feature>
<feature type="transmembrane region" description="Helical" evidence="12">
    <location>
        <begin position="45"/>
        <end position="64"/>
    </location>
</feature>
<comment type="function">
    <text evidence="10">Secreted protein that functions as cytokine and growth factor and mediates its signal through cell-surface proteoglycan and non-proteoglycan receptors. Regulates many processes like inflammatory response, cell proliferation, cell adhesion, cell growth, cell survival, tissue regeneration, cell differentiation and cell migration.</text>
</comment>
<keyword evidence="7 10" id="KW-0339">Growth factor</keyword>
<keyword evidence="3" id="KW-0217">Developmental protein</keyword>
<protein>
    <recommendedName>
        <fullName evidence="10">Midkine</fullName>
        <shortName evidence="10">MK</shortName>
    </recommendedName>
</protein>
<dbReference type="InterPro" id="IPR038130">
    <property type="entry name" value="PTN/MK_C_dom_sf"/>
</dbReference>
<comment type="caution">
    <text evidence="15">The sequence shown here is derived from an EMBL/GenBank/DDBJ whole genome shotgun (WGS) entry which is preliminary data.</text>
</comment>
<dbReference type="PANTHER" id="PTHR13850:SF2">
    <property type="entry name" value="MIDKINE"/>
    <property type="match status" value="1"/>
</dbReference>
<dbReference type="GO" id="GO:0008201">
    <property type="term" value="F:heparin binding"/>
    <property type="evidence" value="ECO:0007669"/>
    <property type="project" value="UniProtKB-UniRule"/>
</dbReference>
<keyword evidence="5 10" id="KW-0358">Heparin-binding</keyword>
<reference evidence="15" key="1">
    <citation type="journal article" date="2023" name="Front. Mar. Sci.">
        <title>A new Merluccius polli reference genome to investigate the effects of global change in West African waters.</title>
        <authorList>
            <person name="Mateo J.L."/>
            <person name="Blanco-Fernandez C."/>
            <person name="Garcia-Vazquez E."/>
            <person name="Machado-Schiaffino G."/>
        </authorList>
    </citation>
    <scope>NUCLEOTIDE SEQUENCE</scope>
    <source>
        <strain evidence="15">C29</strain>
        <tissue evidence="15">Fin</tissue>
    </source>
</reference>
<dbReference type="PANTHER" id="PTHR13850">
    <property type="entry name" value="PLEIOTROPHIN FAMILY MEMBER"/>
    <property type="match status" value="1"/>
</dbReference>
<dbReference type="EMBL" id="JAOPHQ010003576">
    <property type="protein sequence ID" value="KAK0142520.1"/>
    <property type="molecule type" value="Genomic_DNA"/>
</dbReference>
<keyword evidence="9 10" id="KW-0497">Mitogen</keyword>
<evidence type="ECO:0000256" key="5">
    <source>
        <dbReference type="ARBA" id="ARBA00022674"/>
    </source>
</evidence>
<evidence type="ECO:0000256" key="12">
    <source>
        <dbReference type="SAM" id="Phobius"/>
    </source>
</evidence>
<evidence type="ECO:0000256" key="11">
    <source>
        <dbReference type="SAM" id="MobiDB-lite"/>
    </source>
</evidence>
<dbReference type="Pfam" id="PF01091">
    <property type="entry name" value="PTN_MK_C"/>
    <property type="match status" value="1"/>
</dbReference>
<keyword evidence="16" id="KW-1185">Reference proteome</keyword>
<accession>A0AA47NZ44</accession>
<dbReference type="Gene3D" id="2.30.90.10">
    <property type="entry name" value="Heparin-binding Growth Factor, Midkine, Chain A- C-terminal Domain"/>
    <property type="match status" value="1"/>
</dbReference>
<comment type="subcellular location">
    <subcellularLocation>
        <location evidence="1 10">Secreted</location>
    </subcellularLocation>
</comment>
<keyword evidence="12" id="KW-0812">Transmembrane</keyword>
<dbReference type="GO" id="GO:0005576">
    <property type="term" value="C:extracellular region"/>
    <property type="evidence" value="ECO:0007669"/>
    <property type="project" value="UniProtKB-SubCell"/>
</dbReference>
<dbReference type="Proteomes" id="UP001174136">
    <property type="component" value="Unassembled WGS sequence"/>
</dbReference>
<dbReference type="PRINTS" id="PR00269">
    <property type="entry name" value="PTNMIDKINE"/>
</dbReference>
<feature type="region of interest" description="Disordered" evidence="11">
    <location>
        <begin position="205"/>
        <end position="225"/>
    </location>
</feature>
<feature type="compositionally biased region" description="Basic residues" evidence="11">
    <location>
        <begin position="207"/>
        <end position="217"/>
    </location>
</feature>
<feature type="domain" description="Pleiotrophin/Midkine N-terminal" evidence="14">
    <location>
        <begin position="103"/>
        <end position="157"/>
    </location>
</feature>
<gene>
    <name evidence="15" type="primary">mdk</name>
    <name evidence="15" type="ORF">N1851_019553</name>
</gene>
<dbReference type="InterPro" id="IPR020090">
    <property type="entry name" value="PTN/MK_C_dom"/>
</dbReference>
<proteinExistence type="inferred from homology"/>
<keyword evidence="12" id="KW-0472">Membrane</keyword>
<evidence type="ECO:0000256" key="4">
    <source>
        <dbReference type="ARBA" id="ARBA00022525"/>
    </source>
</evidence>
<evidence type="ECO:0000256" key="8">
    <source>
        <dbReference type="ARBA" id="ARBA00023157"/>
    </source>
</evidence>
<dbReference type="PROSITE" id="PS00620">
    <property type="entry name" value="PTN_MK_2"/>
    <property type="match status" value="1"/>
</dbReference>
<dbReference type="GO" id="GO:0008083">
    <property type="term" value="F:growth factor activity"/>
    <property type="evidence" value="ECO:0007669"/>
    <property type="project" value="UniProtKB-UniRule"/>
</dbReference>
<keyword evidence="6" id="KW-0732">Signal</keyword>
<keyword evidence="12" id="KW-1133">Transmembrane helix</keyword>
<sequence>MSLRDRRRPAWRHGRSPDSSLAHFLIGFILTTSVAAVLRGDRMRAVLLFLLVTLVAIDVVASAGKNRKGRHYRFFCHSCRSWRPGEMKFISFIFHPPHYIPPEKSKAPKSGTDCSDWRYGNCVPSNGDCGTGFRDGSCDQQTKKMKCRVPCNWKKNFGADCKYRFETWGECDPSSGLRARTGTLKKALYNAECQQTISVTKPCAGKTKTKTKGKKGKAKEVTGGN</sequence>
<evidence type="ECO:0000259" key="13">
    <source>
        <dbReference type="Pfam" id="PF01091"/>
    </source>
</evidence>
<evidence type="ECO:0000256" key="6">
    <source>
        <dbReference type="ARBA" id="ARBA00022729"/>
    </source>
</evidence>
<evidence type="ECO:0000256" key="3">
    <source>
        <dbReference type="ARBA" id="ARBA00022473"/>
    </source>
</evidence>
<dbReference type="SMART" id="SM00193">
    <property type="entry name" value="PTN"/>
    <property type="match status" value="1"/>
</dbReference>
<evidence type="ECO:0000259" key="14">
    <source>
        <dbReference type="Pfam" id="PF05196"/>
    </source>
</evidence>
<evidence type="ECO:0000256" key="9">
    <source>
        <dbReference type="ARBA" id="ARBA00023246"/>
    </source>
</evidence>
<evidence type="ECO:0000313" key="15">
    <source>
        <dbReference type="EMBL" id="KAK0142520.1"/>
    </source>
</evidence>
<dbReference type="InterPro" id="IPR020092">
    <property type="entry name" value="PTN_MK_heparin-bd_GF_CS"/>
</dbReference>
<dbReference type="FunFam" id="2.30.90.10:FF:000001">
    <property type="entry name" value="Pleiotrophin"/>
    <property type="match status" value="1"/>
</dbReference>
<evidence type="ECO:0000256" key="10">
    <source>
        <dbReference type="RuleBase" id="RU369117"/>
    </source>
</evidence>
<dbReference type="Gene3D" id="2.20.60.10">
    <property type="entry name" value="Pleiotrophin/Midkine, N-terminal domain"/>
    <property type="match status" value="1"/>
</dbReference>
<dbReference type="InterPro" id="IPR000762">
    <property type="entry name" value="Midkine_heparin-bd_GF"/>
</dbReference>
<comment type="similarity">
    <text evidence="2 10">Belongs to the pleiotrophin family.</text>
</comment>
<dbReference type="SUPFAM" id="SSF57288">
    <property type="entry name" value="Midkine"/>
    <property type="match status" value="2"/>
</dbReference>